<dbReference type="SUPFAM" id="SSF47090">
    <property type="entry name" value="PGBD-like"/>
    <property type="match status" value="1"/>
</dbReference>
<evidence type="ECO:0000256" key="1">
    <source>
        <dbReference type="SAM" id="MobiDB-lite"/>
    </source>
</evidence>
<dbReference type="AlphaFoldDB" id="A0A919CCY0"/>
<reference evidence="4" key="1">
    <citation type="journal article" date="2014" name="Int. J. Syst. Evol. Microbiol.">
        <title>Complete genome sequence of Corynebacterium casei LMG S-19264T (=DSM 44701T), isolated from a smear-ripened cheese.</title>
        <authorList>
            <consortium name="US DOE Joint Genome Institute (JGI-PGF)"/>
            <person name="Walter F."/>
            <person name="Albersmeier A."/>
            <person name="Kalinowski J."/>
            <person name="Ruckert C."/>
        </authorList>
    </citation>
    <scope>NUCLEOTIDE SEQUENCE</scope>
    <source>
        <strain evidence="4">JCM 4637</strain>
    </source>
</reference>
<comment type="caution">
    <text evidence="4">The sequence shown here is derived from an EMBL/GenBank/DDBJ whole genome shotgun (WGS) entry which is preliminary data.</text>
</comment>
<feature type="compositionally biased region" description="Basic and acidic residues" evidence="1">
    <location>
        <begin position="11"/>
        <end position="21"/>
    </location>
</feature>
<dbReference type="Proteomes" id="UP000638353">
    <property type="component" value="Unassembled WGS sequence"/>
</dbReference>
<organism evidence="4 5">
    <name type="scientific">Streptomyces finlayi</name>
    <dbReference type="NCBI Taxonomy" id="67296"/>
    <lineage>
        <taxon>Bacteria</taxon>
        <taxon>Bacillati</taxon>
        <taxon>Actinomycetota</taxon>
        <taxon>Actinomycetes</taxon>
        <taxon>Kitasatosporales</taxon>
        <taxon>Streptomycetaceae</taxon>
        <taxon>Streptomyces</taxon>
    </lineage>
</organism>
<feature type="compositionally biased region" description="Polar residues" evidence="1">
    <location>
        <begin position="157"/>
        <end position="166"/>
    </location>
</feature>
<dbReference type="RefSeq" id="WP_189821946.1">
    <property type="nucleotide sequence ID" value="NZ_BMVC01000013.1"/>
</dbReference>
<dbReference type="InterPro" id="IPR002477">
    <property type="entry name" value="Peptidoglycan-bd-like"/>
</dbReference>
<dbReference type="InterPro" id="IPR036365">
    <property type="entry name" value="PGBD-like_sf"/>
</dbReference>
<feature type="compositionally biased region" description="Basic and acidic residues" evidence="1">
    <location>
        <begin position="31"/>
        <end position="43"/>
    </location>
</feature>
<accession>A0A919CCY0</accession>
<feature type="compositionally biased region" description="Pro residues" evidence="1">
    <location>
        <begin position="77"/>
        <end position="90"/>
    </location>
</feature>
<proteinExistence type="predicted"/>
<keyword evidence="2" id="KW-0472">Membrane</keyword>
<evidence type="ECO:0000313" key="4">
    <source>
        <dbReference type="EMBL" id="GHD07106.1"/>
    </source>
</evidence>
<feature type="compositionally biased region" description="Polar residues" evidence="1">
    <location>
        <begin position="237"/>
        <end position="246"/>
    </location>
</feature>
<evidence type="ECO:0000313" key="5">
    <source>
        <dbReference type="Proteomes" id="UP000638353"/>
    </source>
</evidence>
<reference evidence="4" key="2">
    <citation type="submission" date="2020-09" db="EMBL/GenBank/DDBJ databases">
        <authorList>
            <person name="Sun Q."/>
            <person name="Ohkuma M."/>
        </authorList>
    </citation>
    <scope>NUCLEOTIDE SEQUENCE</scope>
    <source>
        <strain evidence="4">JCM 4637</strain>
    </source>
</reference>
<feature type="compositionally biased region" description="Pro residues" evidence="1">
    <location>
        <begin position="209"/>
        <end position="229"/>
    </location>
</feature>
<evidence type="ECO:0000259" key="3">
    <source>
        <dbReference type="Pfam" id="PF01471"/>
    </source>
</evidence>
<feature type="region of interest" description="Disordered" evidence="1">
    <location>
        <begin position="1"/>
        <end position="116"/>
    </location>
</feature>
<protein>
    <recommendedName>
        <fullName evidence="3">Peptidoglycan binding-like domain-containing protein</fullName>
    </recommendedName>
</protein>
<feature type="compositionally biased region" description="Pro residues" evidence="1">
    <location>
        <begin position="99"/>
        <end position="112"/>
    </location>
</feature>
<dbReference type="PRINTS" id="PR01217">
    <property type="entry name" value="PRICHEXTENSN"/>
</dbReference>
<dbReference type="EMBL" id="BMVC01000013">
    <property type="protein sequence ID" value="GHD07106.1"/>
    <property type="molecule type" value="Genomic_DNA"/>
</dbReference>
<sequence>MENGHLCPEFGTERAAPDESRPGAGAASCDCARRATEAHHAERTAQAADAEDFNPLRIRPYVNLSEPSETAAQHTPAPLPPHRPVEPPLAPAEQTMPLRPVPPAEPDGPTQPAPRARRRGPILLTAAATLAVLAGTAFAVGVFDPAPEDTRALPGGISTTPTSVTEATPSPTPSRTASATAAPTRKTLPTPTRASRSAAPTRKATTAPPKQPKPPEPTPTQNTPEPPEPPESESPTGTLAQGSTGPEVTELQDRLSQLGLYSGPADGRYTGRVTQSVSRFQEYMRIEDEPEGVYGPRTREALEGWTNEP</sequence>
<dbReference type="Pfam" id="PF01471">
    <property type="entry name" value="PG_binding_1"/>
    <property type="match status" value="1"/>
</dbReference>
<keyword evidence="2" id="KW-1133">Transmembrane helix</keyword>
<gene>
    <name evidence="4" type="ORF">GCM10010334_59320</name>
</gene>
<feature type="domain" description="Peptidoglycan binding-like" evidence="3">
    <location>
        <begin position="244"/>
        <end position="302"/>
    </location>
</feature>
<feature type="compositionally biased region" description="Low complexity" evidence="1">
    <location>
        <begin position="167"/>
        <end position="208"/>
    </location>
</feature>
<feature type="region of interest" description="Disordered" evidence="1">
    <location>
        <begin position="151"/>
        <end position="272"/>
    </location>
</feature>
<dbReference type="InterPro" id="IPR036366">
    <property type="entry name" value="PGBDSf"/>
</dbReference>
<feature type="transmembrane region" description="Helical" evidence="2">
    <location>
        <begin position="122"/>
        <end position="143"/>
    </location>
</feature>
<dbReference type="Gene3D" id="1.10.101.10">
    <property type="entry name" value="PGBD-like superfamily/PGBD"/>
    <property type="match status" value="1"/>
</dbReference>
<evidence type="ECO:0000256" key="2">
    <source>
        <dbReference type="SAM" id="Phobius"/>
    </source>
</evidence>
<name>A0A919CCY0_9ACTN</name>
<keyword evidence="2" id="KW-0812">Transmembrane</keyword>